<feature type="region of interest" description="Disordered" evidence="1">
    <location>
        <begin position="1"/>
        <end position="57"/>
    </location>
</feature>
<organism evidence="2 3">
    <name type="scientific">Telmatospirillum siberiense</name>
    <dbReference type="NCBI Taxonomy" id="382514"/>
    <lineage>
        <taxon>Bacteria</taxon>
        <taxon>Pseudomonadati</taxon>
        <taxon>Pseudomonadota</taxon>
        <taxon>Alphaproteobacteria</taxon>
        <taxon>Rhodospirillales</taxon>
        <taxon>Rhodospirillaceae</taxon>
        <taxon>Telmatospirillum</taxon>
    </lineage>
</organism>
<evidence type="ECO:0000256" key="1">
    <source>
        <dbReference type="SAM" id="MobiDB-lite"/>
    </source>
</evidence>
<keyword evidence="3" id="KW-1185">Reference proteome</keyword>
<evidence type="ECO:0000313" key="2">
    <source>
        <dbReference type="EMBL" id="PKU26315.1"/>
    </source>
</evidence>
<dbReference type="Proteomes" id="UP000233293">
    <property type="component" value="Unassembled WGS sequence"/>
</dbReference>
<name>A0A2N3Q0X2_9PROT</name>
<reference evidence="3" key="1">
    <citation type="submission" date="2017-12" db="EMBL/GenBank/DDBJ databases">
        <title>Draft genome sequence of Telmatospirillum siberiense 26-4b1T, an acidotolerant peatland alphaproteobacterium potentially involved in sulfur cycling.</title>
        <authorList>
            <person name="Hausmann B."/>
            <person name="Pjevac P."/>
            <person name="Schreck K."/>
            <person name="Herbold C.W."/>
            <person name="Daims H."/>
            <person name="Wagner M."/>
            <person name="Pester M."/>
            <person name="Loy A."/>
        </authorList>
    </citation>
    <scope>NUCLEOTIDE SEQUENCE [LARGE SCALE GENOMIC DNA]</scope>
    <source>
        <strain evidence="3">26-4b1</strain>
    </source>
</reference>
<dbReference type="AlphaFoldDB" id="A0A2N3Q0X2"/>
<dbReference type="EMBL" id="PIUM01000001">
    <property type="protein sequence ID" value="PKU26315.1"/>
    <property type="molecule type" value="Genomic_DNA"/>
</dbReference>
<comment type="caution">
    <text evidence="2">The sequence shown here is derived from an EMBL/GenBank/DDBJ whole genome shotgun (WGS) entry which is preliminary data.</text>
</comment>
<proteinExistence type="predicted"/>
<gene>
    <name evidence="2" type="ORF">CWS72_00195</name>
</gene>
<evidence type="ECO:0000313" key="3">
    <source>
        <dbReference type="Proteomes" id="UP000233293"/>
    </source>
</evidence>
<protein>
    <submittedName>
        <fullName evidence="2">Uncharacterized protein</fullName>
    </submittedName>
</protein>
<accession>A0A2N3Q0X2</accession>
<sequence>MNGRGDTNGMKGNPDILNHQGTKASFGSVGGGQSAPQAFGRQPMTGRENAGGPSATLAPWWFIKRRSAPGP</sequence>